<dbReference type="EMBL" id="ANMO01000246">
    <property type="protein sequence ID" value="EMB13825.1"/>
    <property type="molecule type" value="Genomic_DNA"/>
</dbReference>
<dbReference type="InterPro" id="IPR051909">
    <property type="entry name" value="MFP_Cation_Efflux"/>
</dbReference>
<reference evidence="4" key="2">
    <citation type="journal article" date="2013" name="Mar. Genomics">
        <title>Expression of sulfatases in Rhodopirellula baltica and the diversity of sulfatases in the genus Rhodopirellula.</title>
        <authorList>
            <person name="Wegner C.E."/>
            <person name="Richter-Heitmann T."/>
            <person name="Klindworth A."/>
            <person name="Klockow C."/>
            <person name="Richter M."/>
            <person name="Achstetter T."/>
            <person name="Glockner F.O."/>
            <person name="Harder J."/>
        </authorList>
    </citation>
    <scope>NUCLEOTIDE SEQUENCE [LARGE SCALE GENOMIC DNA]</scope>
    <source>
        <strain evidence="4">6C</strain>
    </source>
</reference>
<gene>
    <name evidence="4" type="ORF">RE6C_05478</name>
</gene>
<dbReference type="GO" id="GO:0060003">
    <property type="term" value="P:copper ion export"/>
    <property type="evidence" value="ECO:0007669"/>
    <property type="project" value="TreeGrafter"/>
</dbReference>
<evidence type="ECO:0000313" key="5">
    <source>
        <dbReference type="Proteomes" id="UP000011529"/>
    </source>
</evidence>
<keyword evidence="3" id="KW-0472">Membrane</keyword>
<accession>M2AB28</accession>
<dbReference type="PANTHER" id="PTHR30097">
    <property type="entry name" value="CATION EFFLUX SYSTEM PROTEIN CUSB"/>
    <property type="match status" value="1"/>
</dbReference>
<protein>
    <submittedName>
        <fullName evidence="4">MchE protein</fullName>
    </submittedName>
</protein>
<keyword evidence="1" id="KW-0813">Transport</keyword>
<dbReference type="Gene3D" id="2.40.420.20">
    <property type="match status" value="1"/>
</dbReference>
<reference evidence="4" key="1">
    <citation type="submission" date="2012-11" db="EMBL/GenBank/DDBJ databases">
        <title>Permanent draft genomes of Rhodopirellula europaea strain SH398 and 6C.</title>
        <authorList>
            <person name="Richter M."/>
            <person name="Richter-Heitmann T."/>
            <person name="Frank C."/>
            <person name="Harder J."/>
            <person name="Glockner F.O."/>
        </authorList>
    </citation>
    <scope>NUCLEOTIDE SEQUENCE</scope>
    <source>
        <strain evidence="4">6C</strain>
    </source>
</reference>
<keyword evidence="3" id="KW-0812">Transmembrane</keyword>
<sequence length="518" mass="57534">MPLDLIVIRSFTQILCSVMTSSNQWLASLRTSILSLLAVVIAVVAGLYFFTDFGRRSTAESKAVVESDDHAGHDHSSGGHEGHDHEAHDEANSLELSEQARANLRLRTEPVTVGPYTKYVEVPGMVTAWPGKTHISITSPLTGVINAIHVSRGELIQSGAPMFRLRLTHQDLVETQENFLLQLGQLDVEDREIQRLSAITSSGAVSGKTRLAREYEREKLLAGIRAAKQSMLLHGLTEQQIESIERDRTLIRELVVRAPWVEEDNSLHHESLSRANNRMAGNPDARIASMQPPPLDDHGHTHIDAEFVVSELDVRRGESVTAGQQISQISDFSQLLIEGQAYQRDAKLLRQAADTHAEVQATMSGADGEVEMLDGLNVVYIGNKVEAESRSLAFYVGLENEIERDETRSEKRYVSWRFKPGQRLTLRLPVSRMENAIVVPKDAVAEEGLNRFVFIENGDHFDRVPVEVMARDSVHVALKNDGQVWPGQRIAVRGAHQLQMEMKNRGGGAIDPHAGHNH</sequence>
<keyword evidence="5" id="KW-1185">Reference proteome</keyword>
<dbReference type="PATRIC" id="fig|1263867.3.peg.5869"/>
<feature type="region of interest" description="Disordered" evidence="2">
    <location>
        <begin position="64"/>
        <end position="91"/>
    </location>
</feature>
<name>M2AB28_9BACT</name>
<organism evidence="4 5">
    <name type="scientific">Rhodopirellula europaea 6C</name>
    <dbReference type="NCBI Taxonomy" id="1263867"/>
    <lineage>
        <taxon>Bacteria</taxon>
        <taxon>Pseudomonadati</taxon>
        <taxon>Planctomycetota</taxon>
        <taxon>Planctomycetia</taxon>
        <taxon>Pirellulales</taxon>
        <taxon>Pirellulaceae</taxon>
        <taxon>Rhodopirellula</taxon>
    </lineage>
</organism>
<evidence type="ECO:0000256" key="1">
    <source>
        <dbReference type="ARBA" id="ARBA00022448"/>
    </source>
</evidence>
<proteinExistence type="predicted"/>
<keyword evidence="3" id="KW-1133">Transmembrane helix</keyword>
<evidence type="ECO:0000256" key="2">
    <source>
        <dbReference type="SAM" id="MobiDB-lite"/>
    </source>
</evidence>
<comment type="caution">
    <text evidence="4">The sequence shown here is derived from an EMBL/GenBank/DDBJ whole genome shotgun (WGS) entry which is preliminary data.</text>
</comment>
<evidence type="ECO:0000256" key="3">
    <source>
        <dbReference type="SAM" id="Phobius"/>
    </source>
</evidence>
<dbReference type="Proteomes" id="UP000011529">
    <property type="component" value="Unassembled WGS sequence"/>
</dbReference>
<dbReference type="GO" id="GO:0030313">
    <property type="term" value="C:cell envelope"/>
    <property type="evidence" value="ECO:0007669"/>
    <property type="project" value="TreeGrafter"/>
</dbReference>
<dbReference type="PANTHER" id="PTHR30097:SF4">
    <property type="entry name" value="SLR6042 PROTEIN"/>
    <property type="match status" value="1"/>
</dbReference>
<dbReference type="AlphaFoldDB" id="M2AB28"/>
<dbReference type="GO" id="GO:0015679">
    <property type="term" value="P:plasma membrane copper ion transport"/>
    <property type="evidence" value="ECO:0007669"/>
    <property type="project" value="TreeGrafter"/>
</dbReference>
<evidence type="ECO:0000313" key="4">
    <source>
        <dbReference type="EMBL" id="EMB13825.1"/>
    </source>
</evidence>
<feature type="transmembrane region" description="Helical" evidence="3">
    <location>
        <begin position="33"/>
        <end position="51"/>
    </location>
</feature>